<evidence type="ECO:0000313" key="1">
    <source>
        <dbReference type="EMBL" id="KAA9019780.1"/>
    </source>
</evidence>
<name>A0A5J5I816_9SPHN</name>
<evidence type="ECO:0000313" key="3">
    <source>
        <dbReference type="Proteomes" id="UP000325933"/>
    </source>
</evidence>
<proteinExistence type="predicted"/>
<dbReference type="AlphaFoldDB" id="A0A5J5I816"/>
<sequence length="153" mass="15967">MNDYVTRAELPPVDRAVSRAPSPVQTVQSVAASRSAQASVRDTAQQAVAAQKDQVVVDDDLASVAEYVEVHARIADILADLQSGSGSVDDAAGAIQAMIPRPMVLVPLPPASKEAVEHAAVLAKRIVERASYSHAAHAHVSRGTVEQVATSAI</sequence>
<dbReference type="RefSeq" id="WP_150424953.1">
    <property type="nucleotide sequence ID" value="NZ_VYQA01000003.1"/>
</dbReference>
<keyword evidence="4" id="KW-1185">Reference proteome</keyword>
<dbReference type="Proteomes" id="UP000325933">
    <property type="component" value="Unassembled WGS sequence"/>
</dbReference>
<comment type="caution">
    <text evidence="2">The sequence shown here is derived from an EMBL/GenBank/DDBJ whole genome shotgun (WGS) entry which is preliminary data.</text>
</comment>
<gene>
    <name evidence="2" type="ORF">F4U95_05940</name>
    <name evidence="1" type="ORF">F4U96_05940</name>
</gene>
<reference evidence="3 4" key="1">
    <citation type="submission" date="2019-09" db="EMBL/GenBank/DDBJ databases">
        <authorList>
            <person name="Feng G."/>
        </authorList>
    </citation>
    <scope>NUCLEOTIDE SEQUENCE [LARGE SCALE GENOMIC DNA]</scope>
    <source>
        <strain evidence="2 3">KACC 19283</strain>
        <strain evidence="1 4">KACC 19284</strain>
    </source>
</reference>
<dbReference type="EMBL" id="VYQB01000003">
    <property type="protein sequence ID" value="KAA9019780.1"/>
    <property type="molecule type" value="Genomic_DNA"/>
</dbReference>
<dbReference type="Proteomes" id="UP000326364">
    <property type="component" value="Unassembled WGS sequence"/>
</dbReference>
<evidence type="ECO:0000313" key="4">
    <source>
        <dbReference type="Proteomes" id="UP000326364"/>
    </source>
</evidence>
<organism evidence="2 3">
    <name type="scientific">Sphingobium limneticum</name>
    <dbReference type="NCBI Taxonomy" id="1007511"/>
    <lineage>
        <taxon>Bacteria</taxon>
        <taxon>Pseudomonadati</taxon>
        <taxon>Pseudomonadota</taxon>
        <taxon>Alphaproteobacteria</taxon>
        <taxon>Sphingomonadales</taxon>
        <taxon>Sphingomonadaceae</taxon>
        <taxon>Sphingobium</taxon>
    </lineage>
</organism>
<dbReference type="EMBL" id="VYQA01000003">
    <property type="protein sequence ID" value="KAA9032238.1"/>
    <property type="molecule type" value="Genomic_DNA"/>
</dbReference>
<evidence type="ECO:0000313" key="2">
    <source>
        <dbReference type="EMBL" id="KAA9032238.1"/>
    </source>
</evidence>
<protein>
    <submittedName>
        <fullName evidence="2">Uncharacterized protein</fullName>
    </submittedName>
</protein>
<accession>A0A5J5I816</accession>